<evidence type="ECO:0008006" key="3">
    <source>
        <dbReference type="Google" id="ProtNLM"/>
    </source>
</evidence>
<dbReference type="AlphaFoldDB" id="A0A0M6WEM3"/>
<gene>
    <name evidence="1" type="ORF">M72_03771</name>
</gene>
<evidence type="ECO:0000313" key="2">
    <source>
        <dbReference type="Proteomes" id="UP000049979"/>
    </source>
</evidence>
<protein>
    <recommendedName>
        <fullName evidence="3">Cell surface protein</fullName>
    </recommendedName>
</protein>
<dbReference type="Proteomes" id="UP000049979">
    <property type="component" value="Unassembled WGS sequence"/>
</dbReference>
<accession>A0A0M6WEM3</accession>
<evidence type="ECO:0000313" key="1">
    <source>
        <dbReference type="EMBL" id="CRL34050.1"/>
    </source>
</evidence>
<keyword evidence="2" id="KW-1185">Reference proteome</keyword>
<organism evidence="1 2">
    <name type="scientific">Roseburia faecis</name>
    <dbReference type="NCBI Taxonomy" id="301302"/>
    <lineage>
        <taxon>Bacteria</taxon>
        <taxon>Bacillati</taxon>
        <taxon>Bacillota</taxon>
        <taxon>Clostridia</taxon>
        <taxon>Lachnospirales</taxon>
        <taxon>Lachnospiraceae</taxon>
        <taxon>Roseburia</taxon>
    </lineage>
</organism>
<dbReference type="OrthoDB" id="1796373at2"/>
<proteinExistence type="predicted"/>
<reference evidence="2" key="1">
    <citation type="submission" date="2015-05" db="EMBL/GenBank/DDBJ databases">
        <authorList>
            <consortium name="Pathogen Informatics"/>
        </authorList>
    </citation>
    <scope>NUCLEOTIDE SEQUENCE [LARGE SCALE GENOMIC DNA]</scope>
    <source>
        <strain evidence="2">M72</strain>
    </source>
</reference>
<sequence length="223" mass="24945">MKKSSIYGILSIVLIVGMFFTGCASKNNASQLNTNVSNLPIHQMHASFVYDTDNIREAVGICDYVFVAKVVSCDGTEYRNVITTEDEKGNPKEVGSPYTNYTIQVLENIKGELITDKPIPIVKQGGISEKQDAIYLFENDSLPSENSIYIFLAYAQEDGSLLISGPNSNVMCNDSNMYSINSVSEEKSVTEYDEFITYKDANDNEIIPVDRERYKSIYETDNN</sequence>
<name>A0A0M6WEM3_9FIRM</name>
<dbReference type="PROSITE" id="PS51257">
    <property type="entry name" value="PROKAR_LIPOPROTEIN"/>
    <property type="match status" value="1"/>
</dbReference>
<dbReference type="EMBL" id="CVRR01000005">
    <property type="protein sequence ID" value="CRL34050.1"/>
    <property type="molecule type" value="Genomic_DNA"/>
</dbReference>
<dbReference type="RefSeq" id="WP_008397007.1">
    <property type="nucleotide sequence ID" value="NZ_CP173697.1"/>
</dbReference>